<evidence type="ECO:0000313" key="2">
    <source>
        <dbReference type="Proteomes" id="UP001454036"/>
    </source>
</evidence>
<evidence type="ECO:0000313" key="1">
    <source>
        <dbReference type="EMBL" id="GAA0153213.1"/>
    </source>
</evidence>
<dbReference type="EMBL" id="BAABME010002134">
    <property type="protein sequence ID" value="GAA0153213.1"/>
    <property type="molecule type" value="Genomic_DNA"/>
</dbReference>
<reference evidence="1 2" key="1">
    <citation type="submission" date="2024-01" db="EMBL/GenBank/DDBJ databases">
        <title>The complete chloroplast genome sequence of Lithospermum erythrorhizon: insights into the phylogenetic relationship among Boraginaceae species and the maternal lineages of purple gromwells.</title>
        <authorList>
            <person name="Okada T."/>
            <person name="Watanabe K."/>
        </authorList>
    </citation>
    <scope>NUCLEOTIDE SEQUENCE [LARGE SCALE GENOMIC DNA]</scope>
</reference>
<dbReference type="AlphaFoldDB" id="A0AAV3PSL9"/>
<gene>
    <name evidence="1" type="ORF">LIER_11509</name>
</gene>
<organism evidence="1 2">
    <name type="scientific">Lithospermum erythrorhizon</name>
    <name type="common">Purple gromwell</name>
    <name type="synonym">Lithospermum officinale var. erythrorhizon</name>
    <dbReference type="NCBI Taxonomy" id="34254"/>
    <lineage>
        <taxon>Eukaryota</taxon>
        <taxon>Viridiplantae</taxon>
        <taxon>Streptophyta</taxon>
        <taxon>Embryophyta</taxon>
        <taxon>Tracheophyta</taxon>
        <taxon>Spermatophyta</taxon>
        <taxon>Magnoliopsida</taxon>
        <taxon>eudicotyledons</taxon>
        <taxon>Gunneridae</taxon>
        <taxon>Pentapetalae</taxon>
        <taxon>asterids</taxon>
        <taxon>lamiids</taxon>
        <taxon>Boraginales</taxon>
        <taxon>Boraginaceae</taxon>
        <taxon>Boraginoideae</taxon>
        <taxon>Lithospermeae</taxon>
        <taxon>Lithospermum</taxon>
    </lineage>
</organism>
<name>A0AAV3PSL9_LITER</name>
<dbReference type="Proteomes" id="UP001454036">
    <property type="component" value="Unassembled WGS sequence"/>
</dbReference>
<accession>A0AAV3PSL9</accession>
<proteinExistence type="predicted"/>
<protein>
    <recommendedName>
        <fullName evidence="3">Secreted protein</fullName>
    </recommendedName>
</protein>
<comment type="caution">
    <text evidence="1">The sequence shown here is derived from an EMBL/GenBank/DDBJ whole genome shotgun (WGS) entry which is preliminary data.</text>
</comment>
<keyword evidence="2" id="KW-1185">Reference proteome</keyword>
<evidence type="ECO:0008006" key="3">
    <source>
        <dbReference type="Google" id="ProtNLM"/>
    </source>
</evidence>
<sequence length="113" mass="12712">MVGFSPCLSLSRGLAGLSPVAAPHGKRNTRFLYEGPFLLLFGKTRFSGLDRLASNRDPLRTEEGHISGAGKSYEHSTKSESYLLESDFSRSRCMRFVHQLLIRWCVPLIILRV</sequence>